<dbReference type="PANTHER" id="PTHR22763">
    <property type="entry name" value="RING ZINC FINGER PROTEIN"/>
    <property type="match status" value="1"/>
</dbReference>
<keyword evidence="3" id="KW-0862">Zinc</keyword>
<evidence type="ECO:0000256" key="2">
    <source>
        <dbReference type="ARBA" id="ARBA00022771"/>
    </source>
</evidence>
<evidence type="ECO:0000256" key="1">
    <source>
        <dbReference type="ARBA" id="ARBA00022723"/>
    </source>
</evidence>
<keyword evidence="2 4" id="KW-0863">Zinc-finger</keyword>
<dbReference type="GO" id="GO:0044695">
    <property type="term" value="C:Dsc E3 ubiquitin ligase complex"/>
    <property type="evidence" value="ECO:0007669"/>
    <property type="project" value="TreeGrafter"/>
</dbReference>
<name>A0A9W9E3J6_9HYPO</name>
<gene>
    <name evidence="7" type="ORF">T069G_10790</name>
</gene>
<keyword evidence="8" id="KW-1185">Reference proteome</keyword>
<dbReference type="GeneID" id="80872688"/>
<accession>A0A9W9E3J6</accession>
<dbReference type="PANTHER" id="PTHR22763:SF162">
    <property type="entry name" value="TRANSMEMBRANE E3 UBIQUITIN-PROTEIN LIGASE 1"/>
    <property type="match status" value="1"/>
</dbReference>
<dbReference type="GO" id="GO:0043161">
    <property type="term" value="P:proteasome-mediated ubiquitin-dependent protein catabolic process"/>
    <property type="evidence" value="ECO:0007669"/>
    <property type="project" value="TreeGrafter"/>
</dbReference>
<dbReference type="PROSITE" id="PS50089">
    <property type="entry name" value="ZF_RING_2"/>
    <property type="match status" value="1"/>
</dbReference>
<feature type="compositionally biased region" description="Polar residues" evidence="5">
    <location>
        <begin position="217"/>
        <end position="230"/>
    </location>
</feature>
<dbReference type="InterPro" id="IPR001841">
    <property type="entry name" value="Znf_RING"/>
</dbReference>
<protein>
    <submittedName>
        <fullName evidence="7">Ring finger domain-containing protein</fullName>
    </submittedName>
</protein>
<dbReference type="CDD" id="cd16448">
    <property type="entry name" value="RING-H2"/>
    <property type="match status" value="1"/>
</dbReference>
<feature type="compositionally biased region" description="Basic and acidic residues" evidence="5">
    <location>
        <begin position="1"/>
        <end position="10"/>
    </location>
</feature>
<keyword evidence="1" id="KW-0479">Metal-binding</keyword>
<comment type="caution">
    <text evidence="7">The sequence shown here is derived from an EMBL/GenBank/DDBJ whole genome shotgun (WGS) entry which is preliminary data.</text>
</comment>
<evidence type="ECO:0000259" key="6">
    <source>
        <dbReference type="PROSITE" id="PS50089"/>
    </source>
</evidence>
<evidence type="ECO:0000313" key="8">
    <source>
        <dbReference type="Proteomes" id="UP001140511"/>
    </source>
</evidence>
<evidence type="ECO:0000256" key="4">
    <source>
        <dbReference type="PROSITE-ProRule" id="PRU00175"/>
    </source>
</evidence>
<dbReference type="InterPro" id="IPR013083">
    <property type="entry name" value="Znf_RING/FYVE/PHD"/>
</dbReference>
<dbReference type="EMBL" id="JAOPEN010000007">
    <property type="protein sequence ID" value="KAJ4855232.1"/>
    <property type="molecule type" value="Genomic_DNA"/>
</dbReference>
<dbReference type="SUPFAM" id="SSF57850">
    <property type="entry name" value="RING/U-box"/>
    <property type="match status" value="1"/>
</dbReference>
<feature type="domain" description="RING-type" evidence="6">
    <location>
        <begin position="74"/>
        <end position="122"/>
    </location>
</feature>
<evidence type="ECO:0000256" key="3">
    <source>
        <dbReference type="ARBA" id="ARBA00022833"/>
    </source>
</evidence>
<dbReference type="Gene3D" id="3.30.40.10">
    <property type="entry name" value="Zinc/RING finger domain, C3HC4 (zinc finger)"/>
    <property type="match status" value="1"/>
</dbReference>
<reference evidence="7" key="1">
    <citation type="submission" date="2022-09" db="EMBL/GenBank/DDBJ databases">
        <title>Chromosome-level assembly of Trichoderma breve T069, a fungus used in development of biopesticide product.</title>
        <authorList>
            <person name="Lin R."/>
            <person name="Liu T."/>
        </authorList>
    </citation>
    <scope>NUCLEOTIDE SEQUENCE</scope>
    <source>
        <strain evidence="7">T069</strain>
    </source>
</reference>
<dbReference type="Proteomes" id="UP001140511">
    <property type="component" value="Unassembled WGS sequence"/>
</dbReference>
<feature type="region of interest" description="Disordered" evidence="5">
    <location>
        <begin position="1"/>
        <end position="20"/>
    </location>
</feature>
<dbReference type="SMART" id="SM00184">
    <property type="entry name" value="RING"/>
    <property type="match status" value="1"/>
</dbReference>
<dbReference type="Pfam" id="PF13639">
    <property type="entry name" value="zf-RING_2"/>
    <property type="match status" value="1"/>
</dbReference>
<sequence>MNRDIEENGTHDASGSRLDRDRVINQLQGAAGTANGATTEQRAHTLAEKMTVKSSRSLLQKVEIQELPENERTCVICYNDYGAKTPEGINEEPLRLPKCKHVFGNHCLARWFEDSDSCPYCRDKLELPPKHSERVVNQFFTAMMTARHQLPPGATEEMYLRLMSNLVSAEGLGGSQELAMERRPFHATGDSDSSSYDVAASSAPTTRRTSSYEPGEGSSSASEVSTITWPNNQMTRPHQVRRCPLTMVKARQIPKLSQQIFRWRPQYRTGSDHGEEMDEESARLRAQLWKRLVGS</sequence>
<dbReference type="GO" id="GO:0012505">
    <property type="term" value="C:endomembrane system"/>
    <property type="evidence" value="ECO:0007669"/>
    <property type="project" value="TreeGrafter"/>
</dbReference>
<evidence type="ECO:0000256" key="5">
    <source>
        <dbReference type="SAM" id="MobiDB-lite"/>
    </source>
</evidence>
<dbReference type="GO" id="GO:0061630">
    <property type="term" value="F:ubiquitin protein ligase activity"/>
    <property type="evidence" value="ECO:0007669"/>
    <property type="project" value="TreeGrafter"/>
</dbReference>
<dbReference type="GO" id="GO:0008270">
    <property type="term" value="F:zinc ion binding"/>
    <property type="evidence" value="ECO:0007669"/>
    <property type="project" value="UniProtKB-KW"/>
</dbReference>
<organism evidence="7 8">
    <name type="scientific">Trichoderma breve</name>
    <dbReference type="NCBI Taxonomy" id="2034170"/>
    <lineage>
        <taxon>Eukaryota</taxon>
        <taxon>Fungi</taxon>
        <taxon>Dikarya</taxon>
        <taxon>Ascomycota</taxon>
        <taxon>Pezizomycotina</taxon>
        <taxon>Sordariomycetes</taxon>
        <taxon>Hypocreomycetidae</taxon>
        <taxon>Hypocreales</taxon>
        <taxon>Hypocreaceae</taxon>
        <taxon>Trichoderma</taxon>
    </lineage>
</organism>
<dbReference type="InterPro" id="IPR050731">
    <property type="entry name" value="HRD1_E3_ubiq-ligases"/>
</dbReference>
<proteinExistence type="predicted"/>
<dbReference type="RefSeq" id="XP_056024290.1">
    <property type="nucleotide sequence ID" value="XM_056178000.1"/>
</dbReference>
<feature type="compositionally biased region" description="Low complexity" evidence="5">
    <location>
        <begin position="190"/>
        <end position="211"/>
    </location>
</feature>
<feature type="region of interest" description="Disordered" evidence="5">
    <location>
        <begin position="186"/>
        <end position="230"/>
    </location>
</feature>
<evidence type="ECO:0000313" key="7">
    <source>
        <dbReference type="EMBL" id="KAJ4855232.1"/>
    </source>
</evidence>
<dbReference type="AlphaFoldDB" id="A0A9W9E3J6"/>